<organism evidence="2 3">
    <name type="scientific">Paenibacillus ferrarius</name>
    <dbReference type="NCBI Taxonomy" id="1469647"/>
    <lineage>
        <taxon>Bacteria</taxon>
        <taxon>Bacillati</taxon>
        <taxon>Bacillota</taxon>
        <taxon>Bacilli</taxon>
        <taxon>Bacillales</taxon>
        <taxon>Paenibacillaceae</taxon>
        <taxon>Paenibacillus</taxon>
    </lineage>
</organism>
<evidence type="ECO:0000313" key="2">
    <source>
        <dbReference type="EMBL" id="OPH60461.1"/>
    </source>
</evidence>
<proteinExistence type="predicted"/>
<protein>
    <recommendedName>
        <fullName evidence="1">Tox-PL-2 domain-containing protein</fullName>
    </recommendedName>
</protein>
<keyword evidence="3" id="KW-1185">Reference proteome</keyword>
<name>A0A1V4HQU6_9BACL</name>
<sequence>MNLYTYGWNNPTKYNDKTGHNPAIIAAAEGVAFLFDLAYTSWFATHPPESIVTETPYDGESGINITITPIEQQSVSVTQTTFGNNAPTIITTPFQDQTPTVITTPFVEHAPTILQSSAGWSLSAIAGKYGNCQCAEAANDMKSYLLKNGLNGEQVSIKYDSPGFIVSNTYGTEAISQNGYHTGILYEDKVYDNIHTNGTSYQDWLNDFYGVGNRTITRTSINQGG</sequence>
<gene>
    <name evidence="2" type="ORF">BC351_18405</name>
</gene>
<accession>A0A1V4HQU6</accession>
<dbReference type="AlphaFoldDB" id="A0A1V4HQU6"/>
<dbReference type="Proteomes" id="UP000190626">
    <property type="component" value="Unassembled WGS sequence"/>
</dbReference>
<evidence type="ECO:0000313" key="3">
    <source>
        <dbReference type="Proteomes" id="UP000190626"/>
    </source>
</evidence>
<comment type="caution">
    <text evidence="2">The sequence shown here is derived from an EMBL/GenBank/DDBJ whole genome shotgun (WGS) entry which is preliminary data.</text>
</comment>
<dbReference type="Pfam" id="PF15643">
    <property type="entry name" value="Tox-PL-2"/>
    <property type="match status" value="1"/>
</dbReference>
<feature type="domain" description="Tox-PL-2" evidence="1">
    <location>
        <begin position="122"/>
        <end position="208"/>
    </location>
</feature>
<reference evidence="3" key="1">
    <citation type="submission" date="2016-07" db="EMBL/GenBank/DDBJ databases">
        <authorList>
            <person name="Florea S."/>
            <person name="Webb J.S."/>
            <person name="Jaromczyk J."/>
            <person name="Schardl C.L."/>
        </authorList>
    </citation>
    <scope>NUCLEOTIDE SEQUENCE [LARGE SCALE GENOMIC DNA]</scope>
    <source>
        <strain evidence="3">CY1</strain>
    </source>
</reference>
<evidence type="ECO:0000259" key="1">
    <source>
        <dbReference type="Pfam" id="PF15643"/>
    </source>
</evidence>
<dbReference type="InterPro" id="IPR028910">
    <property type="entry name" value="Tox-PL-2_dom"/>
</dbReference>
<dbReference type="EMBL" id="MBTG01000004">
    <property type="protein sequence ID" value="OPH60461.1"/>
    <property type="molecule type" value="Genomic_DNA"/>
</dbReference>